<gene>
    <name evidence="4" type="ORF">DSM104329_00371</name>
</gene>
<evidence type="ECO:0000256" key="2">
    <source>
        <dbReference type="ARBA" id="ARBA00023315"/>
    </source>
</evidence>
<evidence type="ECO:0000256" key="1">
    <source>
        <dbReference type="ARBA" id="ARBA00022679"/>
    </source>
</evidence>
<accession>A0A9E7BYY6</accession>
<keyword evidence="2" id="KW-0012">Acyltransferase</keyword>
<dbReference type="Proteomes" id="UP001162834">
    <property type="component" value="Chromosome"/>
</dbReference>
<dbReference type="PANTHER" id="PTHR43877">
    <property type="entry name" value="AMINOALKYLPHOSPHONATE N-ACETYLTRANSFERASE-RELATED-RELATED"/>
    <property type="match status" value="1"/>
</dbReference>
<dbReference type="InterPro" id="IPR000182">
    <property type="entry name" value="GNAT_dom"/>
</dbReference>
<dbReference type="KEGG" id="sbae:DSM104329_00371"/>
<dbReference type="RefSeq" id="WP_259313693.1">
    <property type="nucleotide sequence ID" value="NZ_CP087164.1"/>
</dbReference>
<keyword evidence="5" id="KW-1185">Reference proteome</keyword>
<organism evidence="4 5">
    <name type="scientific">Capillimicrobium parvum</name>
    <dbReference type="NCBI Taxonomy" id="2884022"/>
    <lineage>
        <taxon>Bacteria</taxon>
        <taxon>Bacillati</taxon>
        <taxon>Actinomycetota</taxon>
        <taxon>Thermoleophilia</taxon>
        <taxon>Solirubrobacterales</taxon>
        <taxon>Capillimicrobiaceae</taxon>
        <taxon>Capillimicrobium</taxon>
    </lineage>
</organism>
<dbReference type="CDD" id="cd04301">
    <property type="entry name" value="NAT_SF"/>
    <property type="match status" value="1"/>
</dbReference>
<dbReference type="Pfam" id="PF00583">
    <property type="entry name" value="Acetyltransf_1"/>
    <property type="match status" value="1"/>
</dbReference>
<name>A0A9E7BYY6_9ACTN</name>
<dbReference type="PROSITE" id="PS51186">
    <property type="entry name" value="GNAT"/>
    <property type="match status" value="1"/>
</dbReference>
<protein>
    <recommendedName>
        <fullName evidence="3">N-acetyltransferase domain-containing protein</fullName>
    </recommendedName>
</protein>
<dbReference type="InterPro" id="IPR016181">
    <property type="entry name" value="Acyl_CoA_acyltransferase"/>
</dbReference>
<dbReference type="GO" id="GO:0016747">
    <property type="term" value="F:acyltransferase activity, transferring groups other than amino-acyl groups"/>
    <property type="evidence" value="ECO:0007669"/>
    <property type="project" value="InterPro"/>
</dbReference>
<feature type="domain" description="N-acetyltransferase" evidence="3">
    <location>
        <begin position="126"/>
        <end position="256"/>
    </location>
</feature>
<dbReference type="EMBL" id="CP087164">
    <property type="protein sequence ID" value="UGS34004.1"/>
    <property type="molecule type" value="Genomic_DNA"/>
</dbReference>
<dbReference type="InterPro" id="IPR050832">
    <property type="entry name" value="Bact_Acetyltransf"/>
</dbReference>
<evidence type="ECO:0000313" key="4">
    <source>
        <dbReference type="EMBL" id="UGS34004.1"/>
    </source>
</evidence>
<sequence>MALDDATLAARQLDSQFAIMEAVVAGGRGSSAVRPADGVLAILCPCIPGRSMPNSVLYRDPGALTDAVLDELQDVYAAAGVRAWTVWVRPGDGLLAARLGARGHVHDAQPLLMCGELARMDLEPKVRLDLEPSPGWAMLGRLNDRAFGLDGMFEQVLDGVQDPASRLWVARVGGEPAAALLVRVHQGDAEVYCVAVVPEARGRGLSRELLRAALAAARDAGATTTSLESTALGEPVYRSLGYRALGRFGMWERRQA</sequence>
<keyword evidence="1" id="KW-0808">Transferase</keyword>
<dbReference type="SUPFAM" id="SSF55729">
    <property type="entry name" value="Acyl-CoA N-acyltransferases (Nat)"/>
    <property type="match status" value="1"/>
</dbReference>
<reference evidence="4" key="1">
    <citation type="journal article" date="2022" name="Int. J. Syst. Evol. Microbiol.">
        <title>Pseudomonas aegrilactucae sp. nov. and Pseudomonas morbosilactucae sp. nov., pathogens causing bacterial rot of lettuce in Japan.</title>
        <authorList>
            <person name="Sawada H."/>
            <person name="Fujikawa T."/>
            <person name="Satou M."/>
        </authorList>
    </citation>
    <scope>NUCLEOTIDE SEQUENCE</scope>
    <source>
        <strain evidence="4">0166_1</strain>
    </source>
</reference>
<evidence type="ECO:0000313" key="5">
    <source>
        <dbReference type="Proteomes" id="UP001162834"/>
    </source>
</evidence>
<dbReference type="AlphaFoldDB" id="A0A9E7BYY6"/>
<proteinExistence type="predicted"/>
<evidence type="ECO:0000259" key="3">
    <source>
        <dbReference type="PROSITE" id="PS51186"/>
    </source>
</evidence>
<dbReference type="Gene3D" id="3.40.630.30">
    <property type="match status" value="1"/>
</dbReference>